<keyword evidence="3" id="KW-0804">Transcription</keyword>
<proteinExistence type="predicted"/>
<dbReference type="EMBL" id="PIET01000525">
    <property type="protein sequence ID" value="PLM60687.1"/>
    <property type="molecule type" value="Genomic_DNA"/>
</dbReference>
<dbReference type="SUPFAM" id="SSF53822">
    <property type="entry name" value="Periplasmic binding protein-like I"/>
    <property type="match status" value="1"/>
</dbReference>
<evidence type="ECO:0000313" key="6">
    <source>
        <dbReference type="Proteomes" id="UP000234661"/>
    </source>
</evidence>
<dbReference type="GO" id="GO:0000976">
    <property type="term" value="F:transcription cis-regulatory region binding"/>
    <property type="evidence" value="ECO:0007669"/>
    <property type="project" value="TreeGrafter"/>
</dbReference>
<dbReference type="PANTHER" id="PTHR30146">
    <property type="entry name" value="LACI-RELATED TRANSCRIPTIONAL REPRESSOR"/>
    <property type="match status" value="1"/>
</dbReference>
<evidence type="ECO:0000259" key="4">
    <source>
        <dbReference type="Pfam" id="PF13377"/>
    </source>
</evidence>
<keyword evidence="2" id="KW-0238">DNA-binding</keyword>
<evidence type="ECO:0000256" key="3">
    <source>
        <dbReference type="ARBA" id="ARBA00023163"/>
    </source>
</evidence>
<accession>A0A2J4ZCD1</accession>
<keyword evidence="1" id="KW-0805">Transcription regulation</keyword>
<dbReference type="Pfam" id="PF13377">
    <property type="entry name" value="Peripla_BP_3"/>
    <property type="match status" value="1"/>
</dbReference>
<comment type="caution">
    <text evidence="5">The sequence shown here is derived from an EMBL/GenBank/DDBJ whole genome shotgun (WGS) entry which is preliminary data.</text>
</comment>
<gene>
    <name evidence="5" type="primary">lacI</name>
    <name evidence="5" type="ORF">CWM85_17285</name>
</gene>
<evidence type="ECO:0000256" key="2">
    <source>
        <dbReference type="ARBA" id="ARBA00023125"/>
    </source>
</evidence>
<organism evidence="5 6">
    <name type="scientific">Klebsiella michiganensis</name>
    <dbReference type="NCBI Taxonomy" id="1134687"/>
    <lineage>
        <taxon>Bacteria</taxon>
        <taxon>Pseudomonadati</taxon>
        <taxon>Pseudomonadota</taxon>
        <taxon>Gammaproteobacteria</taxon>
        <taxon>Enterobacterales</taxon>
        <taxon>Enterobacteriaceae</taxon>
        <taxon>Klebsiella/Raoultella group</taxon>
        <taxon>Klebsiella</taxon>
    </lineage>
</organism>
<dbReference type="Gene3D" id="3.40.50.2300">
    <property type="match status" value="2"/>
</dbReference>
<name>A0A2J4ZCD1_9ENTR</name>
<dbReference type="InterPro" id="IPR046335">
    <property type="entry name" value="LacI/GalR-like_sensor"/>
</dbReference>
<dbReference type="AlphaFoldDB" id="A0A2J4ZCD1"/>
<evidence type="ECO:0000313" key="5">
    <source>
        <dbReference type="EMBL" id="PLM60687.1"/>
    </source>
</evidence>
<reference evidence="5 6" key="1">
    <citation type="submission" date="2017-11" db="EMBL/GenBank/DDBJ databases">
        <authorList>
            <person name="Han C.G."/>
        </authorList>
    </citation>
    <scope>NUCLEOTIDE SEQUENCE [LARGE SCALE GENOMIC DNA]</scope>
    <source>
        <strain evidence="5 6">A2</strain>
    </source>
</reference>
<feature type="non-terminal residue" evidence="5">
    <location>
        <position position="1"/>
    </location>
</feature>
<evidence type="ECO:0000256" key="1">
    <source>
        <dbReference type="ARBA" id="ARBA00023015"/>
    </source>
</evidence>
<feature type="domain" description="Transcriptional regulator LacI/GalR-like sensor" evidence="4">
    <location>
        <begin position="3"/>
        <end position="161"/>
    </location>
</feature>
<reference evidence="5 6" key="2">
    <citation type="submission" date="2018-01" db="EMBL/GenBank/DDBJ databases">
        <title>Genomic study of Klebsiella pneumoniae.</title>
        <authorList>
            <person name="Yang Y."/>
            <person name="Bicalho R."/>
        </authorList>
    </citation>
    <scope>NUCLEOTIDE SEQUENCE [LARGE SCALE GENOMIC DNA]</scope>
    <source>
        <strain evidence="5 6">A2</strain>
    </source>
</reference>
<sequence>ASVKYLYEMGHREIALLAGPESSVSAKLRLKSWIETLEGYGLQPVTVIRGNWDAQSGYAGALQMLRETPNFTAVLVGNDQMALGVLSAFHQHQVPIPGEKSVIGYDDTYESSFFYPALTTVSLDLDLQGKEAVRRLLDSGDRETSHTSSILPARLVVRHSTGPKTEPGKNLQSIAEQLRALAHQLNP</sequence>
<dbReference type="PANTHER" id="PTHR30146:SF153">
    <property type="entry name" value="LACTOSE OPERON REPRESSOR"/>
    <property type="match status" value="1"/>
</dbReference>
<protein>
    <submittedName>
        <fullName evidence="5">Lac repressor</fullName>
    </submittedName>
</protein>
<dbReference type="GO" id="GO:0003700">
    <property type="term" value="F:DNA-binding transcription factor activity"/>
    <property type="evidence" value="ECO:0007669"/>
    <property type="project" value="TreeGrafter"/>
</dbReference>
<dbReference type="Proteomes" id="UP000234661">
    <property type="component" value="Unassembled WGS sequence"/>
</dbReference>
<dbReference type="InterPro" id="IPR028082">
    <property type="entry name" value="Peripla_BP_I"/>
</dbReference>